<feature type="transmembrane region" description="Helical" evidence="5">
    <location>
        <begin position="167"/>
        <end position="187"/>
    </location>
</feature>
<dbReference type="Pfam" id="PF01553">
    <property type="entry name" value="Acyltransferase"/>
    <property type="match status" value="1"/>
</dbReference>
<comment type="similarity">
    <text evidence="1">Belongs to the ATP-dependent AMP-binding enzyme family.</text>
</comment>
<evidence type="ECO:0000256" key="4">
    <source>
        <dbReference type="ARBA" id="ARBA00023136"/>
    </source>
</evidence>
<dbReference type="InterPro" id="IPR045851">
    <property type="entry name" value="AMP-bd_C_sf"/>
</dbReference>
<dbReference type="InterPro" id="IPR011701">
    <property type="entry name" value="MFS"/>
</dbReference>
<evidence type="ECO:0000259" key="6">
    <source>
        <dbReference type="SMART" id="SM00563"/>
    </source>
</evidence>
<dbReference type="GO" id="GO:0031956">
    <property type="term" value="F:medium-chain fatty acid-CoA ligase activity"/>
    <property type="evidence" value="ECO:0007669"/>
    <property type="project" value="TreeGrafter"/>
</dbReference>
<dbReference type="GO" id="GO:0006631">
    <property type="term" value="P:fatty acid metabolic process"/>
    <property type="evidence" value="ECO:0007669"/>
    <property type="project" value="TreeGrafter"/>
</dbReference>
<feature type="transmembrane region" description="Helical" evidence="5">
    <location>
        <begin position="38"/>
        <end position="60"/>
    </location>
</feature>
<dbReference type="Gene3D" id="3.30.300.30">
    <property type="match status" value="1"/>
</dbReference>
<dbReference type="InterPro" id="IPR000873">
    <property type="entry name" value="AMP-dep_synth/lig_dom"/>
</dbReference>
<reference evidence="7 8" key="1">
    <citation type="submission" date="2019-02" db="EMBL/GenBank/DDBJ databases">
        <title>Deep-cultivation of Planctomycetes and their phenomic and genomic characterization uncovers novel biology.</title>
        <authorList>
            <person name="Wiegand S."/>
            <person name="Jogler M."/>
            <person name="Boedeker C."/>
            <person name="Pinto D."/>
            <person name="Vollmers J."/>
            <person name="Rivas-Marin E."/>
            <person name="Kohn T."/>
            <person name="Peeters S.H."/>
            <person name="Heuer A."/>
            <person name="Rast P."/>
            <person name="Oberbeckmann S."/>
            <person name="Bunk B."/>
            <person name="Jeske O."/>
            <person name="Meyerdierks A."/>
            <person name="Storesund J.E."/>
            <person name="Kallscheuer N."/>
            <person name="Luecker S."/>
            <person name="Lage O.M."/>
            <person name="Pohl T."/>
            <person name="Merkel B.J."/>
            <person name="Hornburger P."/>
            <person name="Mueller R.-W."/>
            <person name="Bruemmer F."/>
            <person name="Labrenz M."/>
            <person name="Spormann A.M."/>
            <person name="Op Den Camp H."/>
            <person name="Overmann J."/>
            <person name="Amann R."/>
            <person name="Jetten M.S.M."/>
            <person name="Mascher T."/>
            <person name="Medema M.H."/>
            <person name="Devos D.P."/>
            <person name="Kaster A.-K."/>
            <person name="Ovreas L."/>
            <person name="Rohde M."/>
            <person name="Galperin M.Y."/>
            <person name="Jogler C."/>
        </authorList>
    </citation>
    <scope>NUCLEOTIDE SEQUENCE [LARGE SCALE GENOMIC DNA]</scope>
    <source>
        <strain evidence="7 8">Pan54</strain>
    </source>
</reference>
<evidence type="ECO:0000256" key="2">
    <source>
        <dbReference type="ARBA" id="ARBA00022692"/>
    </source>
</evidence>
<protein>
    <submittedName>
        <fullName evidence="7">Bifunctional protein Aas</fullName>
    </submittedName>
</protein>
<evidence type="ECO:0000256" key="3">
    <source>
        <dbReference type="ARBA" id="ARBA00022989"/>
    </source>
</evidence>
<feature type="transmembrane region" description="Helical" evidence="5">
    <location>
        <begin position="857"/>
        <end position="877"/>
    </location>
</feature>
<dbReference type="InterPro" id="IPR002123">
    <property type="entry name" value="Plipid/glycerol_acylTrfase"/>
</dbReference>
<keyword evidence="3 5" id="KW-1133">Transmembrane helix</keyword>
<dbReference type="InterPro" id="IPR042099">
    <property type="entry name" value="ANL_N_sf"/>
</dbReference>
<proteinExistence type="inferred from homology"/>
<organism evidence="7 8">
    <name type="scientific">Rubinisphaera italica</name>
    <dbReference type="NCBI Taxonomy" id="2527969"/>
    <lineage>
        <taxon>Bacteria</taxon>
        <taxon>Pseudomonadati</taxon>
        <taxon>Planctomycetota</taxon>
        <taxon>Planctomycetia</taxon>
        <taxon>Planctomycetales</taxon>
        <taxon>Planctomycetaceae</taxon>
        <taxon>Rubinisphaera</taxon>
    </lineage>
</organism>
<dbReference type="PANTHER" id="PTHR43201">
    <property type="entry name" value="ACYL-COA SYNTHETASE"/>
    <property type="match status" value="1"/>
</dbReference>
<keyword evidence="2 5" id="KW-0812">Transmembrane</keyword>
<keyword evidence="4 5" id="KW-0472">Membrane</keyword>
<evidence type="ECO:0000313" key="7">
    <source>
        <dbReference type="EMBL" id="TWT62010.1"/>
    </source>
</evidence>
<feature type="transmembrane region" description="Helical" evidence="5">
    <location>
        <begin position="291"/>
        <end position="311"/>
    </location>
</feature>
<feature type="transmembrane region" description="Helical" evidence="5">
    <location>
        <begin position="102"/>
        <end position="123"/>
    </location>
</feature>
<feature type="transmembrane region" description="Helical" evidence="5">
    <location>
        <begin position="199"/>
        <end position="221"/>
    </location>
</feature>
<sequence>MQDISFRHSDWFLPHMEQTSSPVADDTKYRRELLQPGFLALLATQFFTAFNDNLFRWLVVPIGQNFLGDSAALAWGAVLFTLPYLIFAPAAGFLADRFSKRSVIIACKLAEIFVMSLGVFAIWHGNVYLLLFLVFCMGTQSALFSPAKIGAIPELLSLKALSEGNGLMAMITIAACALGTFAGLKIYDFTYDEAGLLTNLTPIAASLLGIAVIGWIVSFFVRTQPAADVNRKLLLNPIEELRPSLKQLFRDPPLARAALGIAAFYFLAILYQVNIDAFGEHTLHMDKGQIAFLMPMLVLGIGVGSVLAGWISGGMIQLGMVPVGAVGIAFTTMVLGIIGWNVDASSAESINTGYYSTAVWLFLLGTIGSFFYIPLESFLQHRSPHAIRGTILSAANALTNSFMLLAMGMFFVLRENAGLSPAWVFMIAGLLALPIIVISFALYFCDFLRFLQRCISNCLYSVHLHGFDKLPREGGALLVPNHISWFDGSMLCGFAPRFVRFIIYAKYTRVWWLKSFASVFRVIPLSPTEGPKAIIKSLKDARHSVQNGEMVCIFPEGGISRTGRLMTFNKGVLKIVQGTDVPVYPIYIHGMWGSKVSFRNGLLKSPFRWRRRVDIYVGEPRYNIDHVAGLHQAVEEISAESMQDQMLRRPVLPRQFVRSCRSSLFRRKVSDSSSLELTGGKLLASSIAFKRVLERNVYSKSELNIGVLLPPSVGGVLANTALALSRKVSVNLNYTLDDAVMNHCIHDASVKHVLTSKKFIEKKPVQLDAELVFLEDLKEQVKSTDKLIGAIYAYLLPSFLSERMLGLLKIDQNDLLTIIYTSGSTGEPKGVMLSHLNVLSNVESVDYMFSLKHEDTLIGILPFFHSFGYTISMWLVLAMKPAGAYHFNPLDARQVGKLAEKYKGTIILATPTFLRSYVKRIPAEQMSHLWLIVVGAEKLPADLSQACEEKFGVTPIEGYGSTEMSPLVAANQPDHKDENSEFTMNRIGTVGQCVPGVFGKIVDPETHEELPHDKEGLLMVTGANVMQGYLNKPDKTAEVVHDGWYNTGDFGKIDPDGYITLTGRQSRFSKIGGEMVPHIRIEEVLNTLLEQIAPMTNAENDDVVKIRLAVSAVPDEKKGERIVVLHLPLGEYREKLIKELHKSDLPNLWLPGNDGFIEVEEIPLLGTGKMDLKAVKLLAMEHCGQPV</sequence>
<dbReference type="PROSITE" id="PS00455">
    <property type="entry name" value="AMP_BINDING"/>
    <property type="match status" value="1"/>
</dbReference>
<keyword evidence="8" id="KW-1185">Reference proteome</keyword>
<dbReference type="Pfam" id="PF00501">
    <property type="entry name" value="AMP-binding"/>
    <property type="match status" value="1"/>
</dbReference>
<feature type="transmembrane region" description="Helical" evidence="5">
    <location>
        <begin position="423"/>
        <end position="445"/>
    </location>
</feature>
<dbReference type="Proteomes" id="UP000316095">
    <property type="component" value="Unassembled WGS sequence"/>
</dbReference>
<dbReference type="SUPFAM" id="SSF103473">
    <property type="entry name" value="MFS general substrate transporter"/>
    <property type="match status" value="1"/>
</dbReference>
<dbReference type="SUPFAM" id="SSF69593">
    <property type="entry name" value="Glycerol-3-phosphate (1)-acyltransferase"/>
    <property type="match status" value="1"/>
</dbReference>
<dbReference type="SUPFAM" id="SSF56801">
    <property type="entry name" value="Acetyl-CoA synthetase-like"/>
    <property type="match status" value="1"/>
</dbReference>
<dbReference type="CDD" id="cd07989">
    <property type="entry name" value="LPLAT_AGPAT-like"/>
    <property type="match status" value="1"/>
</dbReference>
<dbReference type="Pfam" id="PF07690">
    <property type="entry name" value="MFS_1"/>
    <property type="match status" value="1"/>
</dbReference>
<name>A0A5C5XG72_9PLAN</name>
<feature type="transmembrane region" description="Helical" evidence="5">
    <location>
        <begin position="72"/>
        <end position="95"/>
    </location>
</feature>
<feature type="transmembrane region" description="Helical" evidence="5">
    <location>
        <begin position="129"/>
        <end position="147"/>
    </location>
</feature>
<gene>
    <name evidence="7" type="primary">aas</name>
    <name evidence="7" type="ORF">Pan54_27490</name>
</gene>
<dbReference type="GO" id="GO:0022857">
    <property type="term" value="F:transmembrane transporter activity"/>
    <property type="evidence" value="ECO:0007669"/>
    <property type="project" value="InterPro"/>
</dbReference>
<dbReference type="Gene3D" id="3.40.50.12780">
    <property type="entry name" value="N-terminal domain of ligase-like"/>
    <property type="match status" value="1"/>
</dbReference>
<comment type="caution">
    <text evidence="7">The sequence shown here is derived from an EMBL/GenBank/DDBJ whole genome shotgun (WGS) entry which is preliminary data.</text>
</comment>
<evidence type="ECO:0000256" key="1">
    <source>
        <dbReference type="ARBA" id="ARBA00006432"/>
    </source>
</evidence>
<dbReference type="SMART" id="SM00563">
    <property type="entry name" value="PlsC"/>
    <property type="match status" value="1"/>
</dbReference>
<feature type="domain" description="Phospholipid/glycerol acyltransferase" evidence="6">
    <location>
        <begin position="476"/>
        <end position="591"/>
    </location>
</feature>
<evidence type="ECO:0000256" key="5">
    <source>
        <dbReference type="SAM" id="Phobius"/>
    </source>
</evidence>
<dbReference type="Gene3D" id="1.20.1250.20">
    <property type="entry name" value="MFS general substrate transporter like domains"/>
    <property type="match status" value="1"/>
</dbReference>
<feature type="transmembrane region" description="Helical" evidence="5">
    <location>
        <begin position="254"/>
        <end position="271"/>
    </location>
</feature>
<dbReference type="CDD" id="cd06173">
    <property type="entry name" value="MFS_MefA_like"/>
    <property type="match status" value="1"/>
</dbReference>
<dbReference type="InterPro" id="IPR020845">
    <property type="entry name" value="AMP-binding_CS"/>
</dbReference>
<accession>A0A5C5XG72</accession>
<dbReference type="PANTHER" id="PTHR43201:SF8">
    <property type="entry name" value="ACYL-COA SYNTHETASE FAMILY MEMBER 3"/>
    <property type="match status" value="1"/>
</dbReference>
<dbReference type="EMBL" id="SJPG01000001">
    <property type="protein sequence ID" value="TWT62010.1"/>
    <property type="molecule type" value="Genomic_DNA"/>
</dbReference>
<evidence type="ECO:0000313" key="8">
    <source>
        <dbReference type="Proteomes" id="UP000316095"/>
    </source>
</evidence>
<dbReference type="AlphaFoldDB" id="A0A5C5XG72"/>
<feature type="transmembrane region" description="Helical" evidence="5">
    <location>
        <begin position="323"/>
        <end position="342"/>
    </location>
</feature>
<dbReference type="GO" id="GO:0016746">
    <property type="term" value="F:acyltransferase activity"/>
    <property type="evidence" value="ECO:0007669"/>
    <property type="project" value="InterPro"/>
</dbReference>
<feature type="transmembrane region" description="Helical" evidence="5">
    <location>
        <begin position="387"/>
        <end position="411"/>
    </location>
</feature>
<feature type="transmembrane region" description="Helical" evidence="5">
    <location>
        <begin position="354"/>
        <end position="375"/>
    </location>
</feature>
<dbReference type="InterPro" id="IPR036259">
    <property type="entry name" value="MFS_trans_sf"/>
</dbReference>